<reference evidence="1" key="1">
    <citation type="journal article" date="2017" name="Gigascience">
        <title>The genome draft of coconut (Cocos nucifera).</title>
        <authorList>
            <person name="Xiao Y."/>
            <person name="Xu P."/>
            <person name="Fan H."/>
            <person name="Baudouin L."/>
            <person name="Xia W."/>
            <person name="Bocs S."/>
            <person name="Xu J."/>
            <person name="Li Q."/>
            <person name="Guo A."/>
            <person name="Zhou L."/>
            <person name="Li J."/>
            <person name="Wu Y."/>
            <person name="Ma Z."/>
            <person name="Armero A."/>
            <person name="Issali A.E."/>
            <person name="Liu N."/>
            <person name="Peng M."/>
            <person name="Yang Y."/>
        </authorList>
    </citation>
    <scope>NUCLEOTIDE SEQUENCE</scope>
    <source>
        <tissue evidence="1">Spear leaf of Hainan Tall coconut</tissue>
    </source>
</reference>
<protein>
    <submittedName>
        <fullName evidence="1">Uncharacterized protein</fullName>
    </submittedName>
</protein>
<gene>
    <name evidence="1" type="ORF">COCNU_13G005730</name>
</gene>
<reference evidence="1" key="2">
    <citation type="submission" date="2019-07" db="EMBL/GenBank/DDBJ databases">
        <authorList>
            <person name="Yang Y."/>
            <person name="Bocs S."/>
            <person name="Baudouin L."/>
        </authorList>
    </citation>
    <scope>NUCLEOTIDE SEQUENCE</scope>
    <source>
        <tissue evidence="1">Spear leaf of Hainan Tall coconut</tissue>
    </source>
</reference>
<dbReference type="EMBL" id="CM017884">
    <property type="protein sequence ID" value="KAG1366783.1"/>
    <property type="molecule type" value="Genomic_DNA"/>
</dbReference>
<keyword evidence="2" id="KW-1185">Reference proteome</keyword>
<evidence type="ECO:0000313" key="2">
    <source>
        <dbReference type="Proteomes" id="UP000797356"/>
    </source>
</evidence>
<organism evidence="1 2">
    <name type="scientific">Cocos nucifera</name>
    <name type="common">Coconut palm</name>
    <dbReference type="NCBI Taxonomy" id="13894"/>
    <lineage>
        <taxon>Eukaryota</taxon>
        <taxon>Viridiplantae</taxon>
        <taxon>Streptophyta</taxon>
        <taxon>Embryophyta</taxon>
        <taxon>Tracheophyta</taxon>
        <taxon>Spermatophyta</taxon>
        <taxon>Magnoliopsida</taxon>
        <taxon>Liliopsida</taxon>
        <taxon>Arecaceae</taxon>
        <taxon>Arecoideae</taxon>
        <taxon>Cocoseae</taxon>
        <taxon>Attaleinae</taxon>
        <taxon>Cocos</taxon>
    </lineage>
</organism>
<accession>A0A8K0NBK1</accession>
<dbReference type="AlphaFoldDB" id="A0A8K0NBK1"/>
<sequence>MPGLDLTLSTVSDIEGFVCASPIEWRCRRWRRGGGRGHGPTDPLNFFPMFFFHFFSIPVLRSPNRVKALAEGRWARMWCPVLVSTAVEVSQQGDRGCGILRLCLRRWSAKERFESCCITSFNRPMLPI</sequence>
<name>A0A8K0NBK1_COCNU</name>
<evidence type="ECO:0000313" key="1">
    <source>
        <dbReference type="EMBL" id="KAG1366783.1"/>
    </source>
</evidence>
<dbReference type="Proteomes" id="UP000797356">
    <property type="component" value="Chromosome 13"/>
</dbReference>
<comment type="caution">
    <text evidence="1">The sequence shown here is derived from an EMBL/GenBank/DDBJ whole genome shotgun (WGS) entry which is preliminary data.</text>
</comment>
<proteinExistence type="predicted"/>